<comment type="similarity">
    <text evidence="1">Belongs to the glycosyltransferase group 1 family. Glycosyltransferase 4 subfamily.</text>
</comment>
<proteinExistence type="inferred from homology"/>
<evidence type="ECO:0000256" key="1">
    <source>
        <dbReference type="ARBA" id="ARBA00009481"/>
    </source>
</evidence>
<dbReference type="Gene3D" id="3.40.50.2000">
    <property type="entry name" value="Glycogen Phosphorylase B"/>
    <property type="match status" value="2"/>
</dbReference>
<dbReference type="GO" id="GO:0016757">
    <property type="term" value="F:glycosyltransferase activity"/>
    <property type="evidence" value="ECO:0007669"/>
    <property type="project" value="UniProtKB-KW"/>
</dbReference>
<dbReference type="PANTHER" id="PTHR12526">
    <property type="entry name" value="GLYCOSYLTRANSFERASE"/>
    <property type="match status" value="1"/>
</dbReference>
<evidence type="ECO:0000259" key="4">
    <source>
        <dbReference type="Pfam" id="PF00534"/>
    </source>
</evidence>
<keyword evidence="2" id="KW-0328">Glycosyltransferase</keyword>
<sequence>MDEVRHPHIVVLSSLFPSQVQPGAGLFVRERMFRVGKYLPISVVAPTPWFPLQSLLRRIKPHFRPGAPAYELQSGVDVWYPRFLSIPSLLKKFDGLTMALGALSLMRRLKHEGRLDIIDAHFAYPDGYAASLLSRWLKVPFTITLRGTETRHIHDERLGKKLLQAIKQAAQVFSVSESLRKLVVSHGAPPERIEVVGNGIDTVRFRALDRAACRSTMGLALNARVLVSIGGLVPRKGFHRVIEVLPQLRQHFPDLVFLIVGGGSTEGNTRVELEDQVKQLGLDDCVRFLGPIASDELPAVLSAADVFVLATSNEGWANVFLEAMACGLPVVTTNVGGNQEVVCEDSLGIVVPLGDKEALVRAIKDSFQRSWDAKHIRRYAEQNSWDERVQRLCGHFLRISQGPRGAT</sequence>
<organism evidence="6 7">
    <name type="scientific">Candidatus Propionivibrio aalborgensis</name>
    <dbReference type="NCBI Taxonomy" id="1860101"/>
    <lineage>
        <taxon>Bacteria</taxon>
        <taxon>Pseudomonadati</taxon>
        <taxon>Pseudomonadota</taxon>
        <taxon>Betaproteobacteria</taxon>
        <taxon>Rhodocyclales</taxon>
        <taxon>Rhodocyclaceae</taxon>
        <taxon>Propionivibrio</taxon>
    </lineage>
</organism>
<evidence type="ECO:0000313" key="6">
    <source>
        <dbReference type="EMBL" id="SBT05581.1"/>
    </source>
</evidence>
<dbReference type="EMBL" id="FLQY01000066">
    <property type="protein sequence ID" value="SBT05581.1"/>
    <property type="molecule type" value="Genomic_DNA"/>
</dbReference>
<keyword evidence="3 6" id="KW-0808">Transferase</keyword>
<evidence type="ECO:0000256" key="3">
    <source>
        <dbReference type="ARBA" id="ARBA00022679"/>
    </source>
</evidence>
<reference evidence="6 7" key="1">
    <citation type="submission" date="2016-06" db="EMBL/GenBank/DDBJ databases">
        <authorList>
            <person name="Kjaerup R.B."/>
            <person name="Dalgaard T.S."/>
            <person name="Juul-Madsen H.R."/>
        </authorList>
    </citation>
    <scope>NUCLEOTIDE SEQUENCE [LARGE SCALE GENOMIC DNA]</scope>
    <source>
        <strain evidence="6">2</strain>
    </source>
</reference>
<feature type="domain" description="Glycosyltransferase subfamily 4-like N-terminal" evidence="5">
    <location>
        <begin position="78"/>
        <end position="203"/>
    </location>
</feature>
<dbReference type="PANTHER" id="PTHR12526:SF640">
    <property type="entry name" value="COLANIC ACID BIOSYNTHESIS GLYCOSYLTRANSFERASE WCAL-RELATED"/>
    <property type="match status" value="1"/>
</dbReference>
<protein>
    <submittedName>
        <fullName evidence="6">Glycosyl transferase group 1</fullName>
    </submittedName>
</protein>
<evidence type="ECO:0000259" key="5">
    <source>
        <dbReference type="Pfam" id="PF13439"/>
    </source>
</evidence>
<dbReference type="Proteomes" id="UP000199600">
    <property type="component" value="Unassembled WGS sequence"/>
</dbReference>
<dbReference type="InterPro" id="IPR028098">
    <property type="entry name" value="Glyco_trans_4-like_N"/>
</dbReference>
<dbReference type="Pfam" id="PF13439">
    <property type="entry name" value="Glyco_transf_4"/>
    <property type="match status" value="1"/>
</dbReference>
<dbReference type="InterPro" id="IPR001296">
    <property type="entry name" value="Glyco_trans_1"/>
</dbReference>
<dbReference type="Pfam" id="PF00534">
    <property type="entry name" value="Glycos_transf_1"/>
    <property type="match status" value="1"/>
</dbReference>
<gene>
    <name evidence="6" type="ORF">PROAA_1580011</name>
</gene>
<name>A0A1A8XLN4_9RHOO</name>
<dbReference type="AlphaFoldDB" id="A0A1A8XLN4"/>
<feature type="domain" description="Glycosyl transferase family 1" evidence="4">
    <location>
        <begin position="221"/>
        <end position="381"/>
    </location>
</feature>
<evidence type="ECO:0000313" key="7">
    <source>
        <dbReference type="Proteomes" id="UP000199600"/>
    </source>
</evidence>
<keyword evidence="7" id="KW-1185">Reference proteome</keyword>
<accession>A0A1A8XLN4</accession>
<evidence type="ECO:0000256" key="2">
    <source>
        <dbReference type="ARBA" id="ARBA00022676"/>
    </source>
</evidence>
<dbReference type="SUPFAM" id="SSF53756">
    <property type="entry name" value="UDP-Glycosyltransferase/glycogen phosphorylase"/>
    <property type="match status" value="1"/>
</dbReference>